<protein>
    <submittedName>
        <fullName evidence="6">Transcriptional regulator, AsnC family</fullName>
    </submittedName>
</protein>
<dbReference type="PRINTS" id="PR00033">
    <property type="entry name" value="HTHASNC"/>
</dbReference>
<keyword evidence="2" id="KW-0238">DNA-binding</keyword>
<evidence type="ECO:0000256" key="4">
    <source>
        <dbReference type="SAM" id="MobiDB-lite"/>
    </source>
</evidence>
<dbReference type="InterPro" id="IPR036390">
    <property type="entry name" value="WH_DNA-bd_sf"/>
</dbReference>
<name>A0A1T5DZ81_9SPHN</name>
<dbReference type="Proteomes" id="UP000189818">
    <property type="component" value="Unassembled WGS sequence"/>
</dbReference>
<dbReference type="Pfam" id="PF13412">
    <property type="entry name" value="HTH_24"/>
    <property type="match status" value="1"/>
</dbReference>
<dbReference type="PANTHER" id="PTHR30154">
    <property type="entry name" value="LEUCINE-RESPONSIVE REGULATORY PROTEIN"/>
    <property type="match status" value="1"/>
</dbReference>
<keyword evidence="7" id="KW-1185">Reference proteome</keyword>
<dbReference type="InterPro" id="IPR019888">
    <property type="entry name" value="Tscrpt_reg_AsnC-like"/>
</dbReference>
<keyword evidence="1" id="KW-0805">Transcription regulation</keyword>
<dbReference type="GO" id="GO:0043200">
    <property type="term" value="P:response to amino acid"/>
    <property type="evidence" value="ECO:0007669"/>
    <property type="project" value="TreeGrafter"/>
</dbReference>
<dbReference type="GO" id="GO:0043565">
    <property type="term" value="F:sequence-specific DNA binding"/>
    <property type="evidence" value="ECO:0007669"/>
    <property type="project" value="InterPro"/>
</dbReference>
<dbReference type="PANTHER" id="PTHR30154:SF34">
    <property type="entry name" value="TRANSCRIPTIONAL REGULATOR AZLB"/>
    <property type="match status" value="1"/>
</dbReference>
<accession>A0A1T5DZ81</accession>
<gene>
    <name evidence="6" type="ORF">SAMN06295920_10628</name>
</gene>
<dbReference type="InterPro" id="IPR036388">
    <property type="entry name" value="WH-like_DNA-bd_sf"/>
</dbReference>
<dbReference type="GO" id="GO:0005829">
    <property type="term" value="C:cytosol"/>
    <property type="evidence" value="ECO:0007669"/>
    <property type="project" value="TreeGrafter"/>
</dbReference>
<evidence type="ECO:0000256" key="1">
    <source>
        <dbReference type="ARBA" id="ARBA00023015"/>
    </source>
</evidence>
<dbReference type="Gene3D" id="3.30.70.920">
    <property type="match status" value="1"/>
</dbReference>
<dbReference type="STRING" id="439228.SAMN06295920_10628"/>
<dbReference type="InterPro" id="IPR011008">
    <property type="entry name" value="Dimeric_a/b-barrel"/>
</dbReference>
<evidence type="ECO:0000313" key="6">
    <source>
        <dbReference type="EMBL" id="SKB76860.1"/>
    </source>
</evidence>
<dbReference type="Pfam" id="PF01037">
    <property type="entry name" value="AsnC_trans_reg"/>
    <property type="match status" value="1"/>
</dbReference>
<evidence type="ECO:0000256" key="2">
    <source>
        <dbReference type="ARBA" id="ARBA00023125"/>
    </source>
</evidence>
<dbReference type="SMART" id="SM00344">
    <property type="entry name" value="HTH_ASNC"/>
    <property type="match status" value="1"/>
</dbReference>
<dbReference type="PROSITE" id="PS50956">
    <property type="entry name" value="HTH_ASNC_2"/>
    <property type="match status" value="1"/>
</dbReference>
<dbReference type="RefSeq" id="WP_012049523.1">
    <property type="nucleotide sequence ID" value="NZ_FUYM01000006.1"/>
</dbReference>
<keyword evidence="3" id="KW-0804">Transcription</keyword>
<dbReference type="SUPFAM" id="SSF54909">
    <property type="entry name" value="Dimeric alpha+beta barrel"/>
    <property type="match status" value="1"/>
</dbReference>
<dbReference type="EMBL" id="FUYM01000006">
    <property type="protein sequence ID" value="SKB76860.1"/>
    <property type="molecule type" value="Genomic_DNA"/>
</dbReference>
<dbReference type="Gene3D" id="1.10.10.10">
    <property type="entry name" value="Winged helix-like DNA-binding domain superfamily/Winged helix DNA-binding domain"/>
    <property type="match status" value="1"/>
</dbReference>
<feature type="region of interest" description="Disordered" evidence="4">
    <location>
        <begin position="1"/>
        <end position="23"/>
    </location>
</feature>
<proteinExistence type="predicted"/>
<dbReference type="AlphaFoldDB" id="A0A1T5DZ81"/>
<dbReference type="InterPro" id="IPR000485">
    <property type="entry name" value="AsnC-type_HTH_dom"/>
</dbReference>
<sequence length="173" mass="18827">MAAKKPKKTKDDEAATARQSVPPPAVLEPIDEKIIAALRQSGRIANRDLARLIDVNEATVRTRLRKLEATNAVRVVAMRDISAMGFNAMAAVGVQVKGRSASEVGADLAKLENVITVNVTIGMYDIEAQVVATDIEELDRLLTDVIAHIDGVERLFPGLSMKILKYNPEWAPL</sequence>
<feature type="domain" description="HTH asnC-type" evidence="5">
    <location>
        <begin position="27"/>
        <end position="87"/>
    </location>
</feature>
<dbReference type="OrthoDB" id="9809462at2"/>
<dbReference type="SUPFAM" id="SSF46785">
    <property type="entry name" value="Winged helix' DNA-binding domain"/>
    <property type="match status" value="1"/>
</dbReference>
<evidence type="ECO:0000259" key="5">
    <source>
        <dbReference type="PROSITE" id="PS50956"/>
    </source>
</evidence>
<evidence type="ECO:0000256" key="3">
    <source>
        <dbReference type="ARBA" id="ARBA00023163"/>
    </source>
</evidence>
<reference evidence="7" key="1">
    <citation type="submission" date="2017-02" db="EMBL/GenBank/DDBJ databases">
        <authorList>
            <person name="Varghese N."/>
            <person name="Submissions S."/>
        </authorList>
    </citation>
    <scope>NUCLEOTIDE SEQUENCE [LARGE SCALE GENOMIC DNA]</scope>
    <source>
        <strain evidence="7">UM2</strain>
    </source>
</reference>
<evidence type="ECO:0000313" key="7">
    <source>
        <dbReference type="Proteomes" id="UP000189818"/>
    </source>
</evidence>
<dbReference type="InterPro" id="IPR019887">
    <property type="entry name" value="Tscrpt_reg_AsnC/Lrp_C"/>
</dbReference>
<organism evidence="6 7">
    <name type="scientific">Rhizorhabdus histidinilytica</name>
    <dbReference type="NCBI Taxonomy" id="439228"/>
    <lineage>
        <taxon>Bacteria</taxon>
        <taxon>Pseudomonadati</taxon>
        <taxon>Pseudomonadota</taxon>
        <taxon>Alphaproteobacteria</taxon>
        <taxon>Sphingomonadales</taxon>
        <taxon>Sphingomonadaceae</taxon>
        <taxon>Rhizorhabdus</taxon>
    </lineage>
</organism>